<evidence type="ECO:0000313" key="2">
    <source>
        <dbReference type="Proteomes" id="UP001732700"/>
    </source>
</evidence>
<keyword evidence="2" id="KW-1185">Reference proteome</keyword>
<proteinExistence type="predicted"/>
<dbReference type="EnsemblPlants" id="AVESA.00010b.r2.1AG0028680.1">
    <property type="protein sequence ID" value="AVESA.00010b.r2.1AG0028680.1.CDS.1"/>
    <property type="gene ID" value="AVESA.00010b.r2.1AG0028680"/>
</dbReference>
<reference evidence="1" key="2">
    <citation type="submission" date="2025-09" db="UniProtKB">
        <authorList>
            <consortium name="EnsemblPlants"/>
        </authorList>
    </citation>
    <scope>IDENTIFICATION</scope>
</reference>
<organism evidence="1 2">
    <name type="scientific">Avena sativa</name>
    <name type="common">Oat</name>
    <dbReference type="NCBI Taxonomy" id="4498"/>
    <lineage>
        <taxon>Eukaryota</taxon>
        <taxon>Viridiplantae</taxon>
        <taxon>Streptophyta</taxon>
        <taxon>Embryophyta</taxon>
        <taxon>Tracheophyta</taxon>
        <taxon>Spermatophyta</taxon>
        <taxon>Magnoliopsida</taxon>
        <taxon>Liliopsida</taxon>
        <taxon>Poales</taxon>
        <taxon>Poaceae</taxon>
        <taxon>BOP clade</taxon>
        <taxon>Pooideae</taxon>
        <taxon>Poodae</taxon>
        <taxon>Poeae</taxon>
        <taxon>Poeae Chloroplast Group 1 (Aveneae type)</taxon>
        <taxon>Aveninae</taxon>
        <taxon>Avena</taxon>
    </lineage>
</organism>
<sequence>MDTPAPHFVDGILEEIFLCLPTPADLARASIASPRFHRIITERSFLRRFRKRHPPPLLGFLDKAQSYHSFVTASAFHPAQAPHPSAPLARALAEAADFTYSFVPKPKRGNWRPCDVRDGRVLLEVDRPGWRKPSSLVVCDPLSRRYRLLPLTPEDLAGDPKDRPVELVPFLAPTGDDEDEMSFKVICLGSYQHSLVAFVFSSLTGQWCVAASPSWSSLGTTLTCSSRAIPWAGCRGLSTFDNVRGCFYSMSPWMDKLLVLDPWKMEFSTVDDRTGYHTHLRSLPGQAEYVLAGNDMPRRSRPAQSRSLPHIVVGSEGAIEMFSLVGDHDPNGSFDLYHTSLQNNSESSKEWKLEKIIPLPGRYQYFTISAAEGFLFLGATTEDQPDIDDDSPESFSLTEWDVDYFALDVRTSQLAKLCRGKKKYFMYEDVCWYFGFPPSLSKPTV</sequence>
<name>A0ACD5TC92_AVESA</name>
<dbReference type="Proteomes" id="UP001732700">
    <property type="component" value="Chromosome 1A"/>
</dbReference>
<protein>
    <submittedName>
        <fullName evidence="1">Uncharacterized protein</fullName>
    </submittedName>
</protein>
<accession>A0ACD5TC92</accession>
<evidence type="ECO:0000313" key="1">
    <source>
        <dbReference type="EnsemblPlants" id="AVESA.00010b.r2.1AG0028680.1.CDS.1"/>
    </source>
</evidence>
<reference evidence="1" key="1">
    <citation type="submission" date="2021-05" db="EMBL/GenBank/DDBJ databases">
        <authorList>
            <person name="Scholz U."/>
            <person name="Mascher M."/>
            <person name="Fiebig A."/>
        </authorList>
    </citation>
    <scope>NUCLEOTIDE SEQUENCE [LARGE SCALE GENOMIC DNA]</scope>
</reference>